<dbReference type="Pfam" id="PF05687">
    <property type="entry name" value="BES1_N"/>
    <property type="match status" value="1"/>
</dbReference>
<dbReference type="InterPro" id="IPR033264">
    <property type="entry name" value="BZR"/>
</dbReference>
<feature type="compositionally biased region" description="Polar residues" evidence="5">
    <location>
        <begin position="143"/>
        <end position="168"/>
    </location>
</feature>
<feature type="domain" description="BES1/BZR1 plant transcription factor N-terminal" evidence="6">
    <location>
        <begin position="57"/>
        <end position="171"/>
    </location>
</feature>
<comment type="similarity">
    <text evidence="1">Belongs to the BZR/LAT61 family.</text>
</comment>
<evidence type="ECO:0000256" key="1">
    <source>
        <dbReference type="ARBA" id="ARBA00005909"/>
    </source>
</evidence>
<evidence type="ECO:0000313" key="7">
    <source>
        <dbReference type="EMBL" id="CAK9259451.1"/>
    </source>
</evidence>
<keyword evidence="4" id="KW-0804">Transcription</keyword>
<keyword evidence="8" id="KW-1185">Reference proteome</keyword>
<feature type="region of interest" description="Disordered" evidence="5">
    <location>
        <begin position="1"/>
        <end position="25"/>
    </location>
</feature>
<proteinExistence type="inferred from homology"/>
<dbReference type="EMBL" id="OZ020107">
    <property type="protein sequence ID" value="CAK9259451.1"/>
    <property type="molecule type" value="Genomic_DNA"/>
</dbReference>
<dbReference type="Proteomes" id="UP001497444">
    <property type="component" value="Chromosome 12"/>
</dbReference>
<evidence type="ECO:0000256" key="2">
    <source>
        <dbReference type="ARBA" id="ARBA00023015"/>
    </source>
</evidence>
<gene>
    <name evidence="7" type="ORF">CSSPJE1EN1_LOCUS4929</name>
</gene>
<evidence type="ECO:0000259" key="6">
    <source>
        <dbReference type="Pfam" id="PF05687"/>
    </source>
</evidence>
<evidence type="ECO:0000256" key="4">
    <source>
        <dbReference type="ARBA" id="ARBA00023163"/>
    </source>
</evidence>
<organism evidence="7 8">
    <name type="scientific">Sphagnum jensenii</name>
    <dbReference type="NCBI Taxonomy" id="128206"/>
    <lineage>
        <taxon>Eukaryota</taxon>
        <taxon>Viridiplantae</taxon>
        <taxon>Streptophyta</taxon>
        <taxon>Embryophyta</taxon>
        <taxon>Bryophyta</taxon>
        <taxon>Sphagnophytina</taxon>
        <taxon>Sphagnopsida</taxon>
        <taxon>Sphagnales</taxon>
        <taxon>Sphagnaceae</taxon>
        <taxon>Sphagnum</taxon>
    </lineage>
</organism>
<dbReference type="PANTHER" id="PTHR31506">
    <property type="entry name" value="BES1/BZR1 HOMOLOG PROTEIN 3-RELATED"/>
    <property type="match status" value="1"/>
</dbReference>
<evidence type="ECO:0000256" key="5">
    <source>
        <dbReference type="SAM" id="MobiDB-lite"/>
    </source>
</evidence>
<accession>A0ABP0W0C1</accession>
<evidence type="ECO:0000313" key="8">
    <source>
        <dbReference type="Proteomes" id="UP001497444"/>
    </source>
</evidence>
<sequence>MPMADPGRSADLQGDNNCSGATRKSAVRGCIKATSGPWIVRRPAGKGGQVAAAAVLRMPSARERENNKRRERRRRAIAAKIFAGLRAHGNYRLPKHADHNEVLKALCAEAGWQVDEDGTISRRDPHHFRNQSAAAGNDVAEGNQMNEISLKSETSPSTSCSQAGPTTSELHEGGTCSGRSGGSCQYEQQQPAVHHGFLFQQNSESTTGGLSPSVDQYNNQQQQLALAASRESPDQDDDYQILQFEGESGSRETPVKYQFLAQQGHMQQPSSPRRSFSAAAGTSPPPAVCGGRAAAGIAACMHQPEAANANMMGLSIASAAPSLSKQEWDFFHSRGCFFDARKQNATDHANAAADYPVAAAAAIPNSSSRALYSHEQFSAVADHGHATAAASNVELADNFLYGAAAAAATGQISRRSASFLFGGVSQYHNPLHQQHRQQQPPAPHQSNPLMSCEVYTAAAAAGLVQEDQLEVPQYWRTVDPRHCGSGATVAANHENILDQLQEDSSASLVDDLESPPATAIAASSYAAAPYTNTSMQQSNDHSLFLGGAAPAAASAAVACKSHQLIGRHCNSKSCKDYSIIHQQQLISPAAAAAVDHHSSASYGLQQQQQPLQLKARTLFLAHREQLCNMVQDQNQMQKKKQQQLGLCDGLTLTLSSNSASTSLQLTKHAADNRTNFSINL</sequence>
<dbReference type="PANTHER" id="PTHR31506:SF2">
    <property type="entry name" value="BES1_BZR1 HOMOLOG PROTEIN 3"/>
    <property type="match status" value="1"/>
</dbReference>
<reference evidence="7" key="1">
    <citation type="submission" date="2024-02" db="EMBL/GenBank/DDBJ databases">
        <authorList>
            <consortium name="ELIXIR-Norway"/>
            <consortium name="Elixir Norway"/>
        </authorList>
    </citation>
    <scope>NUCLEOTIDE SEQUENCE</scope>
</reference>
<dbReference type="InterPro" id="IPR008540">
    <property type="entry name" value="BES1_N"/>
</dbReference>
<name>A0ABP0W0C1_9BRYO</name>
<feature type="region of interest" description="Disordered" evidence="5">
    <location>
        <begin position="262"/>
        <end position="284"/>
    </location>
</feature>
<feature type="region of interest" description="Disordered" evidence="5">
    <location>
        <begin position="118"/>
        <end position="187"/>
    </location>
</feature>
<keyword evidence="3" id="KW-0238">DNA-binding</keyword>
<evidence type="ECO:0000256" key="3">
    <source>
        <dbReference type="ARBA" id="ARBA00023125"/>
    </source>
</evidence>
<feature type="compositionally biased region" description="Low complexity" evidence="5">
    <location>
        <begin position="269"/>
        <end position="280"/>
    </location>
</feature>
<keyword evidence="2" id="KW-0805">Transcription regulation</keyword>
<protein>
    <recommendedName>
        <fullName evidence="6">BES1/BZR1 plant transcription factor N-terminal domain-containing protein</fullName>
    </recommendedName>
</protein>